<reference evidence="1 2" key="1">
    <citation type="submission" date="2013-08" db="EMBL/GenBank/DDBJ databases">
        <authorList>
            <person name="Huang J."/>
            <person name="Wang G."/>
        </authorList>
    </citation>
    <scope>NUCLEOTIDE SEQUENCE [LARGE SCALE GENOMIC DNA]</scope>
    <source>
        <strain evidence="1 2">JSM 076056</strain>
    </source>
</reference>
<dbReference type="AlphaFoldDB" id="A0A0A5G5Z7"/>
<accession>A0A0A5G5Z7</accession>
<evidence type="ECO:0008006" key="3">
    <source>
        <dbReference type="Google" id="ProtNLM"/>
    </source>
</evidence>
<dbReference type="STRING" id="1385510.GCA_000425205_03700"/>
<proteinExistence type="predicted"/>
<gene>
    <name evidence="1" type="ORF">N781_14325</name>
</gene>
<sequence>MKMKQIELATQWDTMETRLQNPDFWYFLQSTEDKYENHVEWLFELVTVKFPHKLDVHTSYRTFHSFHEEIERQTELGKPRHQVVEELWSQIQKLYYQFNEWFDNRELYHLIGYLLASEHSTSIQEILKNAKSIKKDEFIESLYNIIRNRLQKWDISELSYDSNRKQVKDILLLFNILTLQQDQHSKQRFDFDRYKNEKWDIEHIHAIESQALTNQEEQLTYVQDALAYVENQAFFNELEEKKQEILADTMEVEQFQKIQEKIVDYFGHGYSNHISNCTLLDAKTNRAYKNTIFPKKREEIISRDQKGVYIPIGTKNVFLKYYSKKTKQIHHWNQEDREAYMSNILEVLGSVITNRVVKEVG</sequence>
<dbReference type="eggNOG" id="COG1479">
    <property type="taxonomic scope" value="Bacteria"/>
</dbReference>
<comment type="caution">
    <text evidence="1">The sequence shown here is derived from an EMBL/GenBank/DDBJ whole genome shotgun (WGS) entry which is preliminary data.</text>
</comment>
<organism evidence="1 2">
    <name type="scientific">Pontibacillus halophilus JSM 076056 = DSM 19796</name>
    <dbReference type="NCBI Taxonomy" id="1385510"/>
    <lineage>
        <taxon>Bacteria</taxon>
        <taxon>Bacillati</taxon>
        <taxon>Bacillota</taxon>
        <taxon>Bacilli</taxon>
        <taxon>Bacillales</taxon>
        <taxon>Bacillaceae</taxon>
        <taxon>Pontibacillus</taxon>
    </lineage>
</organism>
<evidence type="ECO:0000313" key="1">
    <source>
        <dbReference type="EMBL" id="KGX87474.1"/>
    </source>
</evidence>
<dbReference type="EMBL" id="AVPE01000032">
    <property type="protein sequence ID" value="KGX87474.1"/>
    <property type="molecule type" value="Genomic_DNA"/>
</dbReference>
<protein>
    <recommendedName>
        <fullName evidence="3">DUF1524 domain-containing protein</fullName>
    </recommendedName>
</protein>
<name>A0A0A5G5Z7_9BACI</name>
<dbReference type="Proteomes" id="UP000030528">
    <property type="component" value="Unassembled WGS sequence"/>
</dbReference>
<evidence type="ECO:0000313" key="2">
    <source>
        <dbReference type="Proteomes" id="UP000030528"/>
    </source>
</evidence>
<keyword evidence="2" id="KW-1185">Reference proteome</keyword>